<dbReference type="STRING" id="1296565.SAMN05660657_05359"/>
<protein>
    <submittedName>
        <fullName evidence="1">Uncharacterized protein</fullName>
    </submittedName>
</protein>
<name>A0A1I7D681_9ACTN</name>
<dbReference type="EMBL" id="FPBA01000035">
    <property type="protein sequence ID" value="SFU07161.1"/>
    <property type="molecule type" value="Genomic_DNA"/>
</dbReference>
<proteinExistence type="predicted"/>
<sequence>MFAHAHVPATADAIGAEASRHVHTSDVWFSVNPVAVPEGYGGRGTAAHVTRWAGTYSDLDVKAGGLPSMEAAEAVIDAVSTILGQDPVIVIESGHGLQPGWGMDPEDEGTDLSGDEERRATARALMRRFGRLMTHVASLVDEEHRGHVDSVFDLARVLRLPGTVNRKDPDVPVPTGARFPGGGLLSVAELDDALLACGIAELPGDRDDPGEVRSKPGDWPWSKKACPYVHAVVEGWCTDKADDPSQRHQWLVGQSVRLACMHRWGCLTEELHTQGVQTLANRMAEVCNRGEVRKVQPGEIADALSWGQAHASTKTDEEVAREVGGHAKHEPLLAGEPIEPGDQRTPLQRLVDQLGTWIDGSLDQFVIMCAAYVSVADVDSHLDPLWLLQVGNPAAGKTESLDLGKGMDGVESLDEVTVAGLLSWRRSGKNVYPAGALARLGDDPKDAVITIGDLSTMLADQGRRSGSDLDNVFAALRRVYDGHYVRSVGTLPSRWSGKGKSSSSAR</sequence>
<accession>A0A1I7D681</accession>
<dbReference type="Proteomes" id="UP000199546">
    <property type="component" value="Unassembled WGS sequence"/>
</dbReference>
<evidence type="ECO:0000313" key="2">
    <source>
        <dbReference type="Proteomes" id="UP000199546"/>
    </source>
</evidence>
<keyword evidence="2" id="KW-1185">Reference proteome</keyword>
<reference evidence="2" key="1">
    <citation type="submission" date="2016-10" db="EMBL/GenBank/DDBJ databases">
        <authorList>
            <person name="Varghese N."/>
            <person name="Submissions S."/>
        </authorList>
    </citation>
    <scope>NUCLEOTIDE SEQUENCE [LARGE SCALE GENOMIC DNA]</scope>
    <source>
        <strain evidence="2">DSM 46136</strain>
    </source>
</reference>
<organism evidence="1 2">
    <name type="scientific">Geodermatophilus amargosae</name>
    <dbReference type="NCBI Taxonomy" id="1296565"/>
    <lineage>
        <taxon>Bacteria</taxon>
        <taxon>Bacillati</taxon>
        <taxon>Actinomycetota</taxon>
        <taxon>Actinomycetes</taxon>
        <taxon>Geodermatophilales</taxon>
        <taxon>Geodermatophilaceae</taxon>
        <taxon>Geodermatophilus</taxon>
    </lineage>
</organism>
<evidence type="ECO:0000313" key="1">
    <source>
        <dbReference type="EMBL" id="SFU07161.1"/>
    </source>
</evidence>
<dbReference type="AlphaFoldDB" id="A0A1I7D681"/>
<gene>
    <name evidence="1" type="ORF">SAMN05660657_05359</name>
</gene>